<feature type="compositionally biased region" description="Basic and acidic residues" evidence="5">
    <location>
        <begin position="1552"/>
        <end position="1562"/>
    </location>
</feature>
<dbReference type="GO" id="GO:0003723">
    <property type="term" value="F:RNA binding"/>
    <property type="evidence" value="ECO:0007669"/>
    <property type="project" value="TreeGrafter"/>
</dbReference>
<dbReference type="InterPro" id="IPR011545">
    <property type="entry name" value="DEAD/DEAH_box_helicase_dom"/>
</dbReference>
<organism evidence="8 9">
    <name type="scientific">Sphaerosporella brunnea</name>
    <dbReference type="NCBI Taxonomy" id="1250544"/>
    <lineage>
        <taxon>Eukaryota</taxon>
        <taxon>Fungi</taxon>
        <taxon>Dikarya</taxon>
        <taxon>Ascomycota</taxon>
        <taxon>Pezizomycotina</taxon>
        <taxon>Pezizomycetes</taxon>
        <taxon>Pezizales</taxon>
        <taxon>Pyronemataceae</taxon>
        <taxon>Sphaerosporella</taxon>
    </lineage>
</organism>
<proteinExistence type="predicted"/>
<sequence>MQRFSLPRIRLIMQNQPYRNSFLNPTANAFTSRTRPPFSTSAPGGGLPREEARPYEDAWTPYDGLGPVPSPGRNPRFEGSWRSGGQSYNGGGRGGTSGSRGNHRGGSPVNQPASKRAKQMSQQGRGGAGTRGQSSPRGDRASVRGGFSRRDPGELIDEAYLERNYPKLQKEEFPNAPPALWNNPKAFLWDNKISYPKSVWATMRGNGVYTCTVFLRTPDNQRVEAVGEAKNKKIAERIACKHAVLKLHQLGQLSDTVYGGVHVGTFDRKLLNAEQDALIDIYDYCARFDTVPRITVSEAHRTGTKKGIIQVILEMPEQGIKASAKAPERRIADILASVEFKRQAEEWHAKHGDEDILIKDVANSINSRNAKKFFEFYKIHNPSCVYTCETRPARGSNRKLSGSHTEGQVYLNNERLGDPVEMAGKKNADVVAWVTAAVALKHKNPDMFEPFIEALRLGNGEILKPLSPQWINIDSESVASMTDTLLSVRRIGLPPSEEELALQENKTEDRRRHPRRKLDPALAEVKSKKMLAAYEAYLADEKLETLRRKRSELPMIQYTDHVLELVNNNEVSIIVGATGSGKTTQVPQILLEDAVKSGRGAECNVICTQPRRIAATSVAQRVAVERNEPLQQSIGYQVRFDSKLPLPGGSVTYCTTGILLQQLRHNPDEVLDGITHLVIDEVHERDIMIDYLLIILKRVLKNRRLNNKPGVKVVLMSATMDTELFAGYFGSKDEDGKFAGCPHLSVPGRTFPVKEMYLEDIKGMFSAYSKSQLSLLNDEDTRQYLAVEENFKPIVLASTPASANASAVPSRAVTPKAELEEDDGEATINWKQEVNITSSGQASVTTEKEDALVPTGLVALTLGHIAKTTEDGAILAFLPGLDEILKVEEILRTNRILNVDFTDTSKYKIYMLHSSIPNQNEVFEDLPEGIRKIILSTNIAETSITIPDVKFVVDTGKLREKQYEQARRITQLVCTWVSKSNSKQRAGRAGRVQNGNYYALFSRKRFETLRATGLPEMLRSDLQEICLDIKLQGFKDPIASFLSEAIEPPAPHAIDSSLRQLMALGAIDPNENLTQLGHVLATMPVEPALGKMILLAVIFRCLDPILILGASAGGRDIFVNPPDKRQEATKARHRFIGETRSDHMGVINAFREWRAVRDKEGAWAAHRFAEYNFLHRGSLKVLDQTAKQVEDILSEIGIIPRTRRGESLGSEYGHPRLNSNSDCIPLIKALTLAGMYPNLGICTGGRGFRTVSENFTMIHPSSVHYTPRDDRSTPIGAIMTYSSKAKSNDGSSILLRQNTESSALASLLFGGKLRWSGNTIEIDGWLPFRTRDQQAKITIEFKKCLDRLLAHAFRSLSQRGSNNGQTYLADDPARETFAQGLVEVLNYDAGIRNDRRRRGFGNEDNWRSSSRNESAFPPLGSDRPREVISRPGSRTADRWTGPDSRAGDRYGGPISRPDSRTDSRFPPPGSDRFAGPGSRPDSRTDSRFPPPGSDRFAGPGSRPDSRTDSRFPPPGSDRFAGPGSRPDSRTDSRFPPPGSDRQGSISRPNSRTGDRNEPRLADRWTPNSRPESRTGDRFSDARGGDRWTSSSRTDSQVDRFGVRGNGRYTPADVRSALPPDSFGNSSGGATDRYRPDSRIQSKWR</sequence>
<evidence type="ECO:0000256" key="4">
    <source>
        <dbReference type="ARBA" id="ARBA00022840"/>
    </source>
</evidence>
<feature type="compositionally biased region" description="Basic and acidic residues" evidence="5">
    <location>
        <begin position="1631"/>
        <end position="1644"/>
    </location>
</feature>
<dbReference type="FunFam" id="1.20.120.1080:FF:000002">
    <property type="entry name" value="Putative ATP-dependent RNA helicase DHX36"/>
    <property type="match status" value="1"/>
</dbReference>
<dbReference type="GO" id="GO:0005524">
    <property type="term" value="F:ATP binding"/>
    <property type="evidence" value="ECO:0007669"/>
    <property type="project" value="UniProtKB-KW"/>
</dbReference>
<dbReference type="Pfam" id="PF00270">
    <property type="entry name" value="DEAD"/>
    <property type="match status" value="1"/>
</dbReference>
<feature type="region of interest" description="Disordered" evidence="5">
    <location>
        <begin position="497"/>
        <end position="516"/>
    </location>
</feature>
<dbReference type="CDD" id="cd17917">
    <property type="entry name" value="DEXHc_RHA-like"/>
    <property type="match status" value="1"/>
</dbReference>
<keyword evidence="2 8" id="KW-0378">Hydrolase</keyword>
<dbReference type="CDD" id="cd00048">
    <property type="entry name" value="DSRM_SF"/>
    <property type="match status" value="1"/>
</dbReference>
<gene>
    <name evidence="8" type="ORF">FN846DRAFT_943474</name>
</gene>
<dbReference type="Pfam" id="PF04408">
    <property type="entry name" value="WHD_HA2"/>
    <property type="match status" value="1"/>
</dbReference>
<dbReference type="PANTHER" id="PTHR18934:SF203">
    <property type="entry name" value="ATP-DEPENDENT RNA HELICASE A"/>
    <property type="match status" value="1"/>
</dbReference>
<dbReference type="Pfam" id="PF00271">
    <property type="entry name" value="Helicase_C"/>
    <property type="match status" value="1"/>
</dbReference>
<feature type="compositionally biased region" description="Polar residues" evidence="5">
    <location>
        <begin position="1541"/>
        <end position="1551"/>
    </location>
</feature>
<feature type="compositionally biased region" description="Basic and acidic residues" evidence="5">
    <location>
        <begin position="1570"/>
        <end position="1585"/>
    </location>
</feature>
<dbReference type="EMBL" id="VXIS01000061">
    <property type="protein sequence ID" value="KAA8909103.1"/>
    <property type="molecule type" value="Genomic_DNA"/>
</dbReference>
<dbReference type="PROSITE" id="PS51192">
    <property type="entry name" value="HELICASE_ATP_BIND_1"/>
    <property type="match status" value="1"/>
</dbReference>
<evidence type="ECO:0000256" key="2">
    <source>
        <dbReference type="ARBA" id="ARBA00022801"/>
    </source>
</evidence>
<evidence type="ECO:0000256" key="5">
    <source>
        <dbReference type="SAM" id="MobiDB-lite"/>
    </source>
</evidence>
<dbReference type="SUPFAM" id="SSF52540">
    <property type="entry name" value="P-loop containing nucleoside triphosphate hydrolases"/>
    <property type="match status" value="1"/>
</dbReference>
<dbReference type="OrthoDB" id="5600252at2759"/>
<reference evidence="8 9" key="1">
    <citation type="submission" date="2019-09" db="EMBL/GenBank/DDBJ databases">
        <title>Draft genome of the ectomycorrhizal ascomycete Sphaerosporella brunnea.</title>
        <authorList>
            <consortium name="DOE Joint Genome Institute"/>
            <person name="Benucci G.M."/>
            <person name="Marozzi G."/>
            <person name="Antonielli L."/>
            <person name="Sanchez S."/>
            <person name="Marco P."/>
            <person name="Wang X."/>
            <person name="Falini L.B."/>
            <person name="Barry K."/>
            <person name="Haridas S."/>
            <person name="Lipzen A."/>
            <person name="Labutti K."/>
            <person name="Grigoriev I.V."/>
            <person name="Murat C."/>
            <person name="Martin F."/>
            <person name="Albertini E."/>
            <person name="Donnini D."/>
            <person name="Bonito G."/>
        </authorList>
    </citation>
    <scope>NUCLEOTIDE SEQUENCE [LARGE SCALE GENOMIC DNA]</scope>
    <source>
        <strain evidence="8 9">Sb_GMNB300</strain>
    </source>
</reference>
<feature type="compositionally biased region" description="Gly residues" evidence="5">
    <location>
        <begin position="87"/>
        <end position="98"/>
    </location>
</feature>
<dbReference type="PANTHER" id="PTHR18934">
    <property type="entry name" value="ATP-DEPENDENT RNA HELICASE"/>
    <property type="match status" value="1"/>
</dbReference>
<keyword evidence="9" id="KW-1185">Reference proteome</keyword>
<keyword evidence="4" id="KW-0067">ATP-binding</keyword>
<dbReference type="InterPro" id="IPR014001">
    <property type="entry name" value="Helicase_ATP-bd"/>
</dbReference>
<comment type="caution">
    <text evidence="8">The sequence shown here is derived from an EMBL/GenBank/DDBJ whole genome shotgun (WGS) entry which is preliminary data.</text>
</comment>
<dbReference type="Gene3D" id="1.20.120.1080">
    <property type="match status" value="1"/>
</dbReference>
<name>A0A5J5F004_9PEZI</name>
<evidence type="ECO:0000313" key="9">
    <source>
        <dbReference type="Proteomes" id="UP000326924"/>
    </source>
</evidence>
<protein>
    <submittedName>
        <fullName evidence="8">P-loop containing nucleoside triphosphate hydrolase protein</fullName>
    </submittedName>
</protein>
<dbReference type="Proteomes" id="UP000326924">
    <property type="component" value="Unassembled WGS sequence"/>
</dbReference>
<dbReference type="SMART" id="SM00487">
    <property type="entry name" value="DEXDc"/>
    <property type="match status" value="1"/>
</dbReference>
<evidence type="ECO:0000259" key="6">
    <source>
        <dbReference type="PROSITE" id="PS51192"/>
    </source>
</evidence>
<feature type="compositionally biased region" description="Basic and acidic residues" evidence="5">
    <location>
        <begin position="137"/>
        <end position="153"/>
    </location>
</feature>
<dbReference type="InterPro" id="IPR007502">
    <property type="entry name" value="Helicase-assoc_dom"/>
</dbReference>
<dbReference type="InterPro" id="IPR027417">
    <property type="entry name" value="P-loop_NTPase"/>
</dbReference>
<dbReference type="Pfam" id="PF21010">
    <property type="entry name" value="HA2_C"/>
    <property type="match status" value="1"/>
</dbReference>
<dbReference type="InterPro" id="IPR001650">
    <property type="entry name" value="Helicase_C-like"/>
</dbReference>
<feature type="compositionally biased region" description="Polar residues" evidence="5">
    <location>
        <begin position="26"/>
        <end position="42"/>
    </location>
</feature>
<dbReference type="InParanoid" id="A0A5J5F004"/>
<feature type="domain" description="Helicase ATP-binding" evidence="6">
    <location>
        <begin position="563"/>
        <end position="738"/>
    </location>
</feature>
<feature type="region of interest" description="Disordered" evidence="5">
    <location>
        <begin position="1396"/>
        <end position="1644"/>
    </location>
</feature>
<dbReference type="CDD" id="cd18791">
    <property type="entry name" value="SF2_C_RHA"/>
    <property type="match status" value="1"/>
</dbReference>
<feature type="domain" description="Helicase C-terminal" evidence="7">
    <location>
        <begin position="861"/>
        <end position="1033"/>
    </location>
</feature>
<evidence type="ECO:0000313" key="8">
    <source>
        <dbReference type="EMBL" id="KAA8909103.1"/>
    </source>
</evidence>
<evidence type="ECO:0000256" key="3">
    <source>
        <dbReference type="ARBA" id="ARBA00022806"/>
    </source>
</evidence>
<keyword evidence="3" id="KW-0347">Helicase</keyword>
<accession>A0A5J5F004</accession>
<keyword evidence="1" id="KW-0547">Nucleotide-binding</keyword>
<dbReference type="SMART" id="SM00490">
    <property type="entry name" value="HELICc"/>
    <property type="match status" value="1"/>
</dbReference>
<evidence type="ECO:0000256" key="1">
    <source>
        <dbReference type="ARBA" id="ARBA00022741"/>
    </source>
</evidence>
<dbReference type="PROSITE" id="PS51194">
    <property type="entry name" value="HELICASE_CTER"/>
    <property type="match status" value="1"/>
</dbReference>
<dbReference type="Gene3D" id="3.40.50.300">
    <property type="entry name" value="P-loop containing nucleotide triphosphate hydrolases"/>
    <property type="match status" value="2"/>
</dbReference>
<dbReference type="SMART" id="SM00847">
    <property type="entry name" value="HA2"/>
    <property type="match status" value="1"/>
</dbReference>
<evidence type="ECO:0000259" key="7">
    <source>
        <dbReference type="PROSITE" id="PS51194"/>
    </source>
</evidence>
<dbReference type="InterPro" id="IPR048333">
    <property type="entry name" value="HA2_WH"/>
</dbReference>
<feature type="region of interest" description="Disordered" evidence="5">
    <location>
        <begin position="26"/>
        <end position="155"/>
    </location>
</feature>
<dbReference type="SUPFAM" id="SSF54768">
    <property type="entry name" value="dsRNA-binding domain-like"/>
    <property type="match status" value="1"/>
</dbReference>
<dbReference type="GO" id="GO:0016787">
    <property type="term" value="F:hydrolase activity"/>
    <property type="evidence" value="ECO:0007669"/>
    <property type="project" value="UniProtKB-KW"/>
</dbReference>
<dbReference type="GO" id="GO:0004386">
    <property type="term" value="F:helicase activity"/>
    <property type="evidence" value="ECO:0007669"/>
    <property type="project" value="UniProtKB-KW"/>
</dbReference>